<dbReference type="Proteomes" id="UP001231915">
    <property type="component" value="Unassembled WGS sequence"/>
</dbReference>
<name>A0ABT7ETC6_9GAMM</name>
<dbReference type="SUPFAM" id="SSF52402">
    <property type="entry name" value="Adenine nucleotide alpha hydrolases-like"/>
    <property type="match status" value="1"/>
</dbReference>
<dbReference type="NCBIfam" id="TIGR02432">
    <property type="entry name" value="lysidine_TilS_N"/>
    <property type="match status" value="1"/>
</dbReference>
<comment type="domain">
    <text evidence="8">The N-terminal region contains the highly conserved SGGXDS motif, predicted to be a P-loop motif involved in ATP binding.</text>
</comment>
<evidence type="ECO:0000256" key="6">
    <source>
        <dbReference type="ARBA" id="ARBA00022840"/>
    </source>
</evidence>
<comment type="catalytic activity">
    <reaction evidence="7 8">
        <text>cytidine(34) in tRNA(Ile2) + L-lysine + ATP = lysidine(34) in tRNA(Ile2) + AMP + diphosphate + H(+)</text>
        <dbReference type="Rhea" id="RHEA:43744"/>
        <dbReference type="Rhea" id="RHEA-COMP:10625"/>
        <dbReference type="Rhea" id="RHEA-COMP:10670"/>
        <dbReference type="ChEBI" id="CHEBI:15378"/>
        <dbReference type="ChEBI" id="CHEBI:30616"/>
        <dbReference type="ChEBI" id="CHEBI:32551"/>
        <dbReference type="ChEBI" id="CHEBI:33019"/>
        <dbReference type="ChEBI" id="CHEBI:82748"/>
        <dbReference type="ChEBI" id="CHEBI:83665"/>
        <dbReference type="ChEBI" id="CHEBI:456215"/>
        <dbReference type="EC" id="6.3.4.19"/>
    </reaction>
</comment>
<comment type="subcellular location">
    <subcellularLocation>
        <location evidence="1 8">Cytoplasm</location>
    </subcellularLocation>
</comment>
<evidence type="ECO:0000259" key="9">
    <source>
        <dbReference type="SMART" id="SM00977"/>
    </source>
</evidence>
<evidence type="ECO:0000256" key="3">
    <source>
        <dbReference type="ARBA" id="ARBA00022598"/>
    </source>
</evidence>
<evidence type="ECO:0000256" key="5">
    <source>
        <dbReference type="ARBA" id="ARBA00022741"/>
    </source>
</evidence>
<dbReference type="Pfam" id="PF11734">
    <property type="entry name" value="TilS_C"/>
    <property type="match status" value="1"/>
</dbReference>
<evidence type="ECO:0000313" key="11">
    <source>
        <dbReference type="Proteomes" id="UP001231915"/>
    </source>
</evidence>
<feature type="binding site" evidence="8">
    <location>
        <begin position="31"/>
        <end position="36"/>
    </location>
    <ligand>
        <name>ATP</name>
        <dbReference type="ChEBI" id="CHEBI:30616"/>
    </ligand>
</feature>
<dbReference type="Gene3D" id="1.20.59.20">
    <property type="match status" value="1"/>
</dbReference>
<keyword evidence="5 8" id="KW-0547">Nucleotide-binding</keyword>
<dbReference type="Pfam" id="PF09179">
    <property type="entry name" value="TilS"/>
    <property type="match status" value="1"/>
</dbReference>
<dbReference type="SMART" id="SM00977">
    <property type="entry name" value="TilS_C"/>
    <property type="match status" value="1"/>
</dbReference>
<keyword evidence="2 8" id="KW-0963">Cytoplasm</keyword>
<comment type="function">
    <text evidence="8">Ligates lysine onto the cytidine present at position 34 of the AUA codon-specific tRNA(Ile) that contains the anticodon CAU, in an ATP-dependent manner. Cytidine is converted to lysidine, thus changing the amino acid specificity of the tRNA from methionine to isoleucine.</text>
</comment>
<dbReference type="RefSeq" id="WP_284138740.1">
    <property type="nucleotide sequence ID" value="NZ_JASJUT010000016.1"/>
</dbReference>
<sequence>MESTNVYNKFVTALEQQNHNRTQQRLCVALSGGVDSVVLLHLCHQYAKLNGTVKLEAIYVNHGLSDNALMWQQFCTQLCAQLAVPFRAVSVDIQAKSRTSLEAQARDARYLALDTHASKDATLVLGQHADDQIETLLIRLKRGSGLQGLGAMRAKTQLASGRYCIRPLLDIERKDIEAFAQTFSLTHIEDESNHSDVFDRNFLRNQVIPLLKSRFSGFVPSVLRSISILQAQQALIDEIAQSDLESCSDKKQLDIARLTGLSALRQSNAVRAWFAKQGISMPSQKQLAQILDQAINGREDAQVNILLRSGSVKRYNALLYWVPKNHIELADIENISLTAEMKLADGRTLLTISSEGVRAPLATESVTIRFGRINEKIKPFGKPGRNSVKHWLKEAKVPSWERTQIPMVYYNDTLVAVAGYFINSDYAEKSGINWQIQDAE</sequence>
<dbReference type="EC" id="6.3.4.19" evidence="8"/>
<accession>A0ABT7ETC6</accession>
<dbReference type="Gene3D" id="3.40.50.620">
    <property type="entry name" value="HUPs"/>
    <property type="match status" value="1"/>
</dbReference>
<proteinExistence type="inferred from homology"/>
<keyword evidence="4 8" id="KW-0819">tRNA processing</keyword>
<evidence type="ECO:0000256" key="1">
    <source>
        <dbReference type="ARBA" id="ARBA00004496"/>
    </source>
</evidence>
<organism evidence="10 11">
    <name type="scientific">Pseudoalteromonas obscura</name>
    <dbReference type="NCBI Taxonomy" id="3048491"/>
    <lineage>
        <taxon>Bacteria</taxon>
        <taxon>Pseudomonadati</taxon>
        <taxon>Pseudomonadota</taxon>
        <taxon>Gammaproteobacteria</taxon>
        <taxon>Alteromonadales</taxon>
        <taxon>Pseudoalteromonadaceae</taxon>
        <taxon>Pseudoalteromonas</taxon>
    </lineage>
</organism>
<dbReference type="CDD" id="cd01992">
    <property type="entry name" value="TilS_N"/>
    <property type="match status" value="1"/>
</dbReference>
<dbReference type="NCBIfam" id="TIGR02433">
    <property type="entry name" value="lysidine_TilS_C"/>
    <property type="match status" value="1"/>
</dbReference>
<dbReference type="SUPFAM" id="SSF82829">
    <property type="entry name" value="MesJ substrate recognition domain-like"/>
    <property type="match status" value="1"/>
</dbReference>
<dbReference type="SUPFAM" id="SSF56037">
    <property type="entry name" value="PheT/TilS domain"/>
    <property type="match status" value="1"/>
</dbReference>
<comment type="similarity">
    <text evidence="8">Belongs to the tRNA(Ile)-lysidine synthase family.</text>
</comment>
<feature type="domain" description="Lysidine-tRNA(Ile) synthetase C-terminal" evidence="9">
    <location>
        <begin position="366"/>
        <end position="434"/>
    </location>
</feature>
<dbReference type="InterPro" id="IPR015262">
    <property type="entry name" value="tRNA_Ile_lys_synt_subst-bd"/>
</dbReference>
<gene>
    <name evidence="8 10" type="primary">tilS</name>
    <name evidence="10" type="ORF">QNM18_24945</name>
</gene>
<dbReference type="Pfam" id="PF01171">
    <property type="entry name" value="ATP_bind_3"/>
    <property type="match status" value="1"/>
</dbReference>
<dbReference type="InterPro" id="IPR011063">
    <property type="entry name" value="TilS/TtcA_N"/>
</dbReference>
<dbReference type="PANTHER" id="PTHR43033:SF1">
    <property type="entry name" value="TRNA(ILE)-LYSIDINE SYNTHASE-RELATED"/>
    <property type="match status" value="1"/>
</dbReference>
<dbReference type="InterPro" id="IPR012795">
    <property type="entry name" value="tRNA_Ile_lys_synt_N"/>
</dbReference>
<keyword evidence="3 8" id="KW-0436">Ligase</keyword>
<dbReference type="InterPro" id="IPR012094">
    <property type="entry name" value="tRNA_Ile_lys_synt"/>
</dbReference>
<dbReference type="EMBL" id="JASJUT010000016">
    <property type="protein sequence ID" value="MDK2598306.1"/>
    <property type="molecule type" value="Genomic_DNA"/>
</dbReference>
<dbReference type="InterPro" id="IPR014729">
    <property type="entry name" value="Rossmann-like_a/b/a_fold"/>
</dbReference>
<keyword evidence="6 8" id="KW-0067">ATP-binding</keyword>
<evidence type="ECO:0000256" key="8">
    <source>
        <dbReference type="HAMAP-Rule" id="MF_01161"/>
    </source>
</evidence>
<evidence type="ECO:0000256" key="2">
    <source>
        <dbReference type="ARBA" id="ARBA00022490"/>
    </source>
</evidence>
<comment type="caution">
    <text evidence="10">The sequence shown here is derived from an EMBL/GenBank/DDBJ whole genome shotgun (WGS) entry which is preliminary data.</text>
</comment>
<keyword evidence="11" id="KW-1185">Reference proteome</keyword>
<evidence type="ECO:0000313" key="10">
    <source>
        <dbReference type="EMBL" id="MDK2598306.1"/>
    </source>
</evidence>
<evidence type="ECO:0000256" key="4">
    <source>
        <dbReference type="ARBA" id="ARBA00022694"/>
    </source>
</evidence>
<evidence type="ECO:0000256" key="7">
    <source>
        <dbReference type="ARBA" id="ARBA00048539"/>
    </source>
</evidence>
<dbReference type="HAMAP" id="MF_01161">
    <property type="entry name" value="tRNA_Ile_lys_synt"/>
    <property type="match status" value="1"/>
</dbReference>
<dbReference type="PANTHER" id="PTHR43033">
    <property type="entry name" value="TRNA(ILE)-LYSIDINE SYNTHASE-RELATED"/>
    <property type="match status" value="1"/>
</dbReference>
<dbReference type="GO" id="GO:0032267">
    <property type="term" value="F:tRNA(Ile)-lysidine synthase activity"/>
    <property type="evidence" value="ECO:0007669"/>
    <property type="project" value="UniProtKB-EC"/>
</dbReference>
<dbReference type="InterPro" id="IPR012796">
    <property type="entry name" value="Lysidine-tRNA-synth_C"/>
</dbReference>
<reference evidence="10 11" key="1">
    <citation type="submission" date="2023-05" db="EMBL/GenBank/DDBJ databases">
        <title>Pseudoalteromonas ardens sp. nov., Pseudoalteromonas obscura sp. nov., and Pseudoalteromonas umbrosa sp. nov., isolated from the coral Montipora capitata.</title>
        <authorList>
            <person name="Thomas E.M."/>
            <person name="Smith E.M."/>
            <person name="Papke E."/>
            <person name="Shlafstein M.D."/>
            <person name="Oline D.K."/>
            <person name="Videau P."/>
            <person name="Saw J.H."/>
            <person name="Strangman W.K."/>
            <person name="Ushijima B."/>
        </authorList>
    </citation>
    <scope>NUCLEOTIDE SEQUENCE [LARGE SCALE GENOMIC DNA]</scope>
    <source>
        <strain evidence="10 11">P94</strain>
    </source>
</reference>
<protein>
    <recommendedName>
        <fullName evidence="8">tRNA(Ile)-lysidine synthase</fullName>
        <ecNumber evidence="8">6.3.4.19</ecNumber>
    </recommendedName>
    <alternativeName>
        <fullName evidence="8">tRNA(Ile)-2-lysyl-cytidine synthase</fullName>
    </alternativeName>
    <alternativeName>
        <fullName evidence="8">tRNA(Ile)-lysidine synthetase</fullName>
    </alternativeName>
</protein>